<sequence>MYIHSISNILNSNKQIKEYRDELKKLSSINLRRSSKFNILAVYGALLCTKDISLEDNIGIYVATESGPISDVDKVLSIVNEPNNMIMPFDFLNINTNNVSFYVSKAINANGKNMVITSKNFSFEKALQLSKFDLEINEVTNVLVGAVDESLENIKEYKTYLPEFFNKNPKDGSLWLYANNNPVNALAKIDDICEYSNFLEFKNSFNLKNSIISLNFHALFDEELKNFLKDNKLLSSDDFFGCDGALSFFELLKHKGKLAHIAKDINNKFIVIYITI</sequence>
<evidence type="ECO:0000313" key="2">
    <source>
        <dbReference type="Proteomes" id="UP000290092"/>
    </source>
</evidence>
<dbReference type="RefSeq" id="WP_114840739.1">
    <property type="nucleotide sequence ID" value="NZ_CP031219.1"/>
</dbReference>
<dbReference type="Proteomes" id="UP000290092">
    <property type="component" value="Unassembled WGS sequence"/>
</dbReference>
<name>A0AAX2AFS1_9BACT</name>
<dbReference type="KEGG" id="amyt:AMYT_0228"/>
<dbReference type="InterPro" id="IPR016039">
    <property type="entry name" value="Thiolase-like"/>
</dbReference>
<protein>
    <recommendedName>
        <fullName evidence="3">Beta-ketoacyl synthase N-terminal domain-containing protein</fullName>
    </recommendedName>
</protein>
<organism evidence="1 2">
    <name type="scientific">Malaciobacter mytili LMG 24559</name>
    <dbReference type="NCBI Taxonomy" id="1032238"/>
    <lineage>
        <taxon>Bacteria</taxon>
        <taxon>Pseudomonadati</taxon>
        <taxon>Campylobacterota</taxon>
        <taxon>Epsilonproteobacteria</taxon>
        <taxon>Campylobacterales</taxon>
        <taxon>Arcobacteraceae</taxon>
        <taxon>Malaciobacter</taxon>
    </lineage>
</organism>
<gene>
    <name evidence="1" type="ORF">CP985_08180</name>
</gene>
<evidence type="ECO:0008006" key="3">
    <source>
        <dbReference type="Google" id="ProtNLM"/>
    </source>
</evidence>
<reference evidence="1 2" key="1">
    <citation type="submission" date="2017-09" db="EMBL/GenBank/DDBJ databases">
        <title>Genomics of the genus Arcobacter.</title>
        <authorList>
            <person name="Perez-Cataluna A."/>
            <person name="Figueras M.J."/>
            <person name="Salas-Masso N."/>
        </authorList>
    </citation>
    <scope>NUCLEOTIDE SEQUENCE [LARGE SCALE GENOMIC DNA]</scope>
    <source>
        <strain evidence="1 2">CECT 7386</strain>
    </source>
</reference>
<evidence type="ECO:0000313" key="1">
    <source>
        <dbReference type="EMBL" id="RXK15500.1"/>
    </source>
</evidence>
<dbReference type="AlphaFoldDB" id="A0AAX2AFS1"/>
<dbReference type="Gene3D" id="3.40.47.10">
    <property type="match status" value="1"/>
</dbReference>
<comment type="caution">
    <text evidence="1">The sequence shown here is derived from an EMBL/GenBank/DDBJ whole genome shotgun (WGS) entry which is preliminary data.</text>
</comment>
<dbReference type="GO" id="GO:0016746">
    <property type="term" value="F:acyltransferase activity"/>
    <property type="evidence" value="ECO:0007669"/>
    <property type="project" value="InterPro"/>
</dbReference>
<dbReference type="SUPFAM" id="SSF53901">
    <property type="entry name" value="Thiolase-like"/>
    <property type="match status" value="1"/>
</dbReference>
<dbReference type="EMBL" id="NXID01000027">
    <property type="protein sequence ID" value="RXK15500.1"/>
    <property type="molecule type" value="Genomic_DNA"/>
</dbReference>
<keyword evidence="2" id="KW-1185">Reference proteome</keyword>
<proteinExistence type="predicted"/>
<accession>A0AAX2AFS1</accession>